<dbReference type="SMART" id="SM00853">
    <property type="entry name" value="MutL_C"/>
    <property type="match status" value="1"/>
</dbReference>
<dbReference type="PATRIC" id="fig|679936.5.peg.1908"/>
<dbReference type="GO" id="GO:0030983">
    <property type="term" value="F:mismatched DNA binding"/>
    <property type="evidence" value="ECO:0007669"/>
    <property type="project" value="InterPro"/>
</dbReference>
<name>G8U086_SULAD</name>
<dbReference type="SUPFAM" id="SSF118116">
    <property type="entry name" value="DNA mismatch repair protein MutL"/>
    <property type="match status" value="1"/>
</dbReference>
<sequence length="572" mass="62799">MGRIHRLDPVVANQIAAGEVVERPASIVKELLENSFDANAGQCRVVLDEGGLARISVKDDGIGMGPEDLMLATERHTTSKLTRLDDLGHSPWLGFRGEALAAIASVSHLTLASRESGAAVGYALTVEFGRIGDLAPRAMSEGTQVEVTRLFDTVPARQKALKSPAAELAACQQVVQQLALCRPDVGITLWHHDRRLLETGGTGDRLAAIMAIFGRDLAEQVIAIDHTFSRGLRIQGYVAPAHVHRANRAGQGLYLNRRWITNWTLRSAIEEAFKPELPDRRYPYFWLWLTLDPDTVDPNAHPTKAEVRLLGERQVAALCHRAVQDALAEAAKPFALNAPAVSEEEARDLAPGPVLQPTWELSGPPAGLGSASRHPEYAGLVPLAQWQAKYILAQGPDGLYIIDQHAAHERIYFEHFRRVGEAVRTSQPLLMAQTETLSAAEWATYQDHREHLRTLGFDLVELGGTTVAIQAVPTAFRDVTHYAGVLRTVLQALEEPTHAGMSHPISWVEEPLFAMAACKAAIKANRPLSHQEMQALIDDLAETEDPRGCPHGRPTILHLTLEEVDRRFGRRG</sequence>
<dbReference type="PROSITE" id="PS00058">
    <property type="entry name" value="DNA_MISMATCH_REPAIR_1"/>
    <property type="match status" value="1"/>
</dbReference>
<feature type="domain" description="MutL C-terminal dimerisation" evidence="5">
    <location>
        <begin position="382"/>
        <end position="528"/>
    </location>
</feature>
<dbReference type="STRING" id="679936.Sulac_1842"/>
<dbReference type="InterPro" id="IPR020667">
    <property type="entry name" value="DNA_mismatch_repair_MutL"/>
</dbReference>
<dbReference type="Pfam" id="PF13589">
    <property type="entry name" value="HATPase_c_3"/>
    <property type="match status" value="1"/>
</dbReference>
<keyword evidence="2 4" id="KW-0227">DNA damage</keyword>
<dbReference type="Pfam" id="PF01119">
    <property type="entry name" value="DNA_mis_repair"/>
    <property type="match status" value="1"/>
</dbReference>
<dbReference type="GO" id="GO:0032300">
    <property type="term" value="C:mismatch repair complex"/>
    <property type="evidence" value="ECO:0007669"/>
    <property type="project" value="InterPro"/>
</dbReference>
<dbReference type="GO" id="GO:0140664">
    <property type="term" value="F:ATP-dependent DNA damage sensor activity"/>
    <property type="evidence" value="ECO:0007669"/>
    <property type="project" value="InterPro"/>
</dbReference>
<dbReference type="PANTHER" id="PTHR10073">
    <property type="entry name" value="DNA MISMATCH REPAIR PROTEIN MLH, PMS, MUTL"/>
    <property type="match status" value="1"/>
</dbReference>
<dbReference type="SMART" id="SM01340">
    <property type="entry name" value="DNA_mis_repair"/>
    <property type="match status" value="1"/>
</dbReference>
<evidence type="ECO:0000313" key="8">
    <source>
        <dbReference type="Proteomes" id="UP000005439"/>
    </source>
</evidence>
<dbReference type="Gene3D" id="3.30.230.10">
    <property type="match status" value="1"/>
</dbReference>
<comment type="function">
    <text evidence="4">This protein is involved in the repair of mismatches in DNA. It is required for dam-dependent methyl-directed DNA mismatch repair. May act as a 'molecular matchmaker', a protein that promotes the formation of a stable complex between two or more DNA-binding proteins in an ATP-dependent manner without itself being part of a final effector complex.</text>
</comment>
<evidence type="ECO:0000313" key="7">
    <source>
        <dbReference type="EMBL" id="AEW05335.1"/>
    </source>
</evidence>
<dbReference type="FunFam" id="3.30.565.10:FF:000003">
    <property type="entry name" value="DNA mismatch repair endonuclease MutL"/>
    <property type="match status" value="1"/>
</dbReference>
<dbReference type="InterPro" id="IPR014721">
    <property type="entry name" value="Ribsml_uS5_D2-typ_fold_subgr"/>
</dbReference>
<dbReference type="CDD" id="cd16926">
    <property type="entry name" value="HATPase_MutL-MLH-PMS-like"/>
    <property type="match status" value="1"/>
</dbReference>
<dbReference type="InterPro" id="IPR036890">
    <property type="entry name" value="HATPase_C_sf"/>
</dbReference>
<evidence type="ECO:0000259" key="5">
    <source>
        <dbReference type="SMART" id="SM00853"/>
    </source>
</evidence>
<keyword evidence="3 4" id="KW-0234">DNA repair</keyword>
<dbReference type="InterPro" id="IPR042121">
    <property type="entry name" value="MutL_C_regsub"/>
</dbReference>
<dbReference type="CDD" id="cd00782">
    <property type="entry name" value="MutL_Trans"/>
    <property type="match status" value="1"/>
</dbReference>
<evidence type="ECO:0000256" key="3">
    <source>
        <dbReference type="ARBA" id="ARBA00023204"/>
    </source>
</evidence>
<gene>
    <name evidence="4" type="primary">mutL</name>
    <name evidence="7" type="ordered locus">Sulac_1842</name>
</gene>
<feature type="domain" description="DNA mismatch repair protein S5" evidence="6">
    <location>
        <begin position="209"/>
        <end position="328"/>
    </location>
</feature>
<keyword evidence="8" id="KW-1185">Reference proteome</keyword>
<dbReference type="HOGENOM" id="CLU_004131_4_2_9"/>
<dbReference type="SUPFAM" id="SSF54211">
    <property type="entry name" value="Ribosomal protein S5 domain 2-like"/>
    <property type="match status" value="1"/>
</dbReference>
<dbReference type="InterPro" id="IPR038973">
    <property type="entry name" value="MutL/Mlh/Pms-like"/>
</dbReference>
<organism evidence="7 8">
    <name type="scientific">Sulfobacillus acidophilus (strain ATCC 700253 / DSM 10332 / NAL)</name>
    <dbReference type="NCBI Taxonomy" id="679936"/>
    <lineage>
        <taxon>Bacteria</taxon>
        <taxon>Bacillati</taxon>
        <taxon>Bacillota</taxon>
        <taxon>Clostridia</taxon>
        <taxon>Eubacteriales</taxon>
        <taxon>Clostridiales Family XVII. Incertae Sedis</taxon>
        <taxon>Sulfobacillus</taxon>
    </lineage>
</organism>
<dbReference type="Pfam" id="PF08676">
    <property type="entry name" value="MutL_C"/>
    <property type="match status" value="1"/>
</dbReference>
<dbReference type="GO" id="GO:0006298">
    <property type="term" value="P:mismatch repair"/>
    <property type="evidence" value="ECO:0007669"/>
    <property type="project" value="UniProtKB-UniRule"/>
</dbReference>
<proteinExistence type="inferred from homology"/>
<evidence type="ECO:0000259" key="6">
    <source>
        <dbReference type="SMART" id="SM01340"/>
    </source>
</evidence>
<dbReference type="Gene3D" id="3.30.1540.20">
    <property type="entry name" value="MutL, C-terminal domain, dimerisation subdomain"/>
    <property type="match status" value="1"/>
</dbReference>
<dbReference type="GO" id="GO:0016887">
    <property type="term" value="F:ATP hydrolysis activity"/>
    <property type="evidence" value="ECO:0007669"/>
    <property type="project" value="InterPro"/>
</dbReference>
<comment type="similarity">
    <text evidence="1 4">Belongs to the DNA mismatch repair MutL/HexB family.</text>
</comment>
<dbReference type="Proteomes" id="UP000005439">
    <property type="component" value="Chromosome"/>
</dbReference>
<accession>G8U086</accession>
<dbReference type="SUPFAM" id="SSF55874">
    <property type="entry name" value="ATPase domain of HSP90 chaperone/DNA topoisomerase II/histidine kinase"/>
    <property type="match status" value="1"/>
</dbReference>
<dbReference type="InterPro" id="IPR014762">
    <property type="entry name" value="DNA_mismatch_repair_CS"/>
</dbReference>
<reference evidence="8" key="1">
    <citation type="submission" date="2011-12" db="EMBL/GenBank/DDBJ databases">
        <title>The complete genome of chromosome of Sulfobacillus acidophilus DSM 10332.</title>
        <authorList>
            <person name="Lucas S."/>
            <person name="Han J."/>
            <person name="Lapidus A."/>
            <person name="Bruce D."/>
            <person name="Goodwin L."/>
            <person name="Pitluck S."/>
            <person name="Peters L."/>
            <person name="Kyrpides N."/>
            <person name="Mavromatis K."/>
            <person name="Ivanova N."/>
            <person name="Mikhailova N."/>
            <person name="Chertkov O."/>
            <person name="Saunders E."/>
            <person name="Detter J.C."/>
            <person name="Tapia R."/>
            <person name="Han C."/>
            <person name="Land M."/>
            <person name="Hauser L."/>
            <person name="Markowitz V."/>
            <person name="Cheng J.-F."/>
            <person name="Hugenholtz P."/>
            <person name="Woyke T."/>
            <person name="Wu D."/>
            <person name="Pukall R."/>
            <person name="Gehrich-Schroeter G."/>
            <person name="Schneider S."/>
            <person name="Klenk H.-P."/>
            <person name="Eisen J.A."/>
        </authorList>
    </citation>
    <scope>NUCLEOTIDE SEQUENCE [LARGE SCALE GENOMIC DNA]</scope>
    <source>
        <strain evidence="8">ATCC 700253 / DSM 10332 / NAL</strain>
    </source>
</reference>
<dbReference type="Gene3D" id="3.30.1370.100">
    <property type="entry name" value="MutL, C-terminal domain, regulatory subdomain"/>
    <property type="match status" value="1"/>
</dbReference>
<dbReference type="EMBL" id="CP003179">
    <property type="protein sequence ID" value="AEW05335.1"/>
    <property type="molecule type" value="Genomic_DNA"/>
</dbReference>
<dbReference type="InterPro" id="IPR037198">
    <property type="entry name" value="MutL_C_sf"/>
</dbReference>
<dbReference type="InterPro" id="IPR020568">
    <property type="entry name" value="Ribosomal_Su5_D2-typ_SF"/>
</dbReference>
<dbReference type="PANTHER" id="PTHR10073:SF12">
    <property type="entry name" value="DNA MISMATCH REPAIR PROTEIN MLH1"/>
    <property type="match status" value="1"/>
</dbReference>
<dbReference type="KEGG" id="sap:Sulac_1842"/>
<evidence type="ECO:0000256" key="1">
    <source>
        <dbReference type="ARBA" id="ARBA00006082"/>
    </source>
</evidence>
<protein>
    <recommendedName>
        <fullName evidence="4">DNA mismatch repair protein MutL</fullName>
    </recommendedName>
</protein>
<dbReference type="GO" id="GO:0005524">
    <property type="term" value="F:ATP binding"/>
    <property type="evidence" value="ECO:0007669"/>
    <property type="project" value="InterPro"/>
</dbReference>
<dbReference type="InterPro" id="IPR002099">
    <property type="entry name" value="MutL/Mlh/PMS"/>
</dbReference>
<evidence type="ECO:0000256" key="4">
    <source>
        <dbReference type="HAMAP-Rule" id="MF_00149"/>
    </source>
</evidence>
<dbReference type="HAMAP" id="MF_00149">
    <property type="entry name" value="DNA_mis_repair"/>
    <property type="match status" value="1"/>
</dbReference>
<dbReference type="InterPro" id="IPR014790">
    <property type="entry name" value="MutL_C"/>
</dbReference>
<dbReference type="Gene3D" id="3.30.565.10">
    <property type="entry name" value="Histidine kinase-like ATPase, C-terminal domain"/>
    <property type="match status" value="1"/>
</dbReference>
<dbReference type="AlphaFoldDB" id="G8U086"/>
<evidence type="ECO:0000256" key="2">
    <source>
        <dbReference type="ARBA" id="ARBA00022763"/>
    </source>
</evidence>
<dbReference type="InterPro" id="IPR013507">
    <property type="entry name" value="DNA_mismatch_S5_2-like"/>
</dbReference>
<dbReference type="InterPro" id="IPR042120">
    <property type="entry name" value="MutL_C_dimsub"/>
</dbReference>
<dbReference type="NCBIfam" id="TIGR00585">
    <property type="entry name" value="mutl"/>
    <property type="match status" value="1"/>
</dbReference>
<reference evidence="7 8" key="2">
    <citation type="journal article" date="2012" name="Stand. Genomic Sci.">
        <title>Complete genome sequence of the moderately thermophilic mineral-sulfide-oxidizing firmicute Sulfobacillus acidophilus type strain (NAL(T)).</title>
        <authorList>
            <person name="Anderson I."/>
            <person name="Chertkov O."/>
            <person name="Chen A."/>
            <person name="Saunders E."/>
            <person name="Lapidus A."/>
            <person name="Nolan M."/>
            <person name="Lucas S."/>
            <person name="Hammon N."/>
            <person name="Deshpande S."/>
            <person name="Cheng J.F."/>
            <person name="Han C."/>
            <person name="Tapia R."/>
            <person name="Goodwin L.A."/>
            <person name="Pitluck S."/>
            <person name="Liolios K."/>
            <person name="Pagani I."/>
            <person name="Ivanova N."/>
            <person name="Mikhailova N."/>
            <person name="Pati A."/>
            <person name="Palaniappan K."/>
            <person name="Land M."/>
            <person name="Pan C."/>
            <person name="Rohde M."/>
            <person name="Pukall R."/>
            <person name="Goker M."/>
            <person name="Detter J.C."/>
            <person name="Woyke T."/>
            <person name="Bristow J."/>
            <person name="Eisen J.A."/>
            <person name="Markowitz V."/>
            <person name="Hugenholtz P."/>
            <person name="Kyrpides N.C."/>
            <person name="Klenk H.P."/>
            <person name="Mavromatis K."/>
        </authorList>
    </citation>
    <scope>NUCLEOTIDE SEQUENCE [LARGE SCALE GENOMIC DNA]</scope>
    <source>
        <strain evidence="8">ATCC 700253 / DSM 10332 / NAL</strain>
    </source>
</reference>